<dbReference type="PROSITE" id="PS50039">
    <property type="entry name" value="FORK_HEAD_3"/>
    <property type="match status" value="1"/>
</dbReference>
<evidence type="ECO:0000256" key="7">
    <source>
        <dbReference type="ARBA" id="ARBA00023125"/>
    </source>
</evidence>
<dbReference type="InterPro" id="IPR036390">
    <property type="entry name" value="WH_DNA-bd_sf"/>
</dbReference>
<evidence type="ECO:0000256" key="8">
    <source>
        <dbReference type="ARBA" id="ARBA00023163"/>
    </source>
</evidence>
<accession>A0A8S1DZQ8</accession>
<dbReference type="Pfam" id="PF00250">
    <property type="entry name" value="Forkhead"/>
    <property type="match status" value="1"/>
</dbReference>
<dbReference type="Gene3D" id="1.10.10.10">
    <property type="entry name" value="Winged helix-like DNA-binding domain superfamily/Winged helix DNA-binding domain"/>
    <property type="match status" value="1"/>
</dbReference>
<evidence type="ECO:0000256" key="4">
    <source>
        <dbReference type="ARBA" id="ARBA00022771"/>
    </source>
</evidence>
<keyword evidence="9 10" id="KW-0539">Nucleus</keyword>
<dbReference type="InterPro" id="IPR036388">
    <property type="entry name" value="WH-like_DNA-bd_sf"/>
</dbReference>
<dbReference type="GO" id="GO:0008270">
    <property type="term" value="F:zinc ion binding"/>
    <property type="evidence" value="ECO:0007669"/>
    <property type="project" value="UniProtKB-KW"/>
</dbReference>
<proteinExistence type="predicted"/>
<dbReference type="PRINTS" id="PR00053">
    <property type="entry name" value="FORKHEAD"/>
</dbReference>
<dbReference type="PROSITE" id="PS00028">
    <property type="entry name" value="ZINC_FINGER_C2H2_1"/>
    <property type="match status" value="1"/>
</dbReference>
<feature type="compositionally biased region" description="Polar residues" evidence="11">
    <location>
        <begin position="336"/>
        <end position="349"/>
    </location>
</feature>
<evidence type="ECO:0000256" key="2">
    <source>
        <dbReference type="ARBA" id="ARBA00022491"/>
    </source>
</evidence>
<dbReference type="GO" id="GO:0000978">
    <property type="term" value="F:RNA polymerase II cis-regulatory region sequence-specific DNA binding"/>
    <property type="evidence" value="ECO:0007669"/>
    <property type="project" value="TreeGrafter"/>
</dbReference>
<organism evidence="13 14">
    <name type="scientific">Cloeon dipterum</name>
    <dbReference type="NCBI Taxonomy" id="197152"/>
    <lineage>
        <taxon>Eukaryota</taxon>
        <taxon>Metazoa</taxon>
        <taxon>Ecdysozoa</taxon>
        <taxon>Arthropoda</taxon>
        <taxon>Hexapoda</taxon>
        <taxon>Insecta</taxon>
        <taxon>Pterygota</taxon>
        <taxon>Palaeoptera</taxon>
        <taxon>Ephemeroptera</taxon>
        <taxon>Pisciforma</taxon>
        <taxon>Baetidae</taxon>
        <taxon>Cloeon</taxon>
    </lineage>
</organism>
<keyword evidence="5" id="KW-0862">Zinc</keyword>
<dbReference type="OrthoDB" id="5830876at2759"/>
<evidence type="ECO:0000256" key="1">
    <source>
        <dbReference type="ARBA" id="ARBA00004123"/>
    </source>
</evidence>
<evidence type="ECO:0000256" key="11">
    <source>
        <dbReference type="SAM" id="MobiDB-lite"/>
    </source>
</evidence>
<feature type="domain" description="Fork-head" evidence="12">
    <location>
        <begin position="179"/>
        <end position="275"/>
    </location>
</feature>
<dbReference type="GO" id="GO:0005634">
    <property type="term" value="C:nucleus"/>
    <property type="evidence" value="ECO:0007669"/>
    <property type="project" value="UniProtKB-SubCell"/>
</dbReference>
<dbReference type="PANTHER" id="PTHR45796:SF4">
    <property type="entry name" value="FORKHEAD BOX P, ISOFORM C"/>
    <property type="match status" value="1"/>
</dbReference>
<keyword evidence="2" id="KW-0678">Repressor</keyword>
<gene>
    <name evidence="13" type="ORF">CLODIP_2_CD10209</name>
</gene>
<feature type="region of interest" description="Disordered" evidence="11">
    <location>
        <begin position="326"/>
        <end position="349"/>
    </location>
</feature>
<keyword evidence="6" id="KW-0805">Transcription regulation</keyword>
<dbReference type="Proteomes" id="UP000494165">
    <property type="component" value="Unassembled WGS sequence"/>
</dbReference>
<comment type="subcellular location">
    <subcellularLocation>
        <location evidence="1 10">Nucleus</location>
    </subcellularLocation>
</comment>
<dbReference type="EMBL" id="CADEPI010000500">
    <property type="protein sequence ID" value="CAB3386687.1"/>
    <property type="molecule type" value="Genomic_DNA"/>
</dbReference>
<keyword evidence="3" id="KW-0479">Metal-binding</keyword>
<dbReference type="Gene3D" id="1.20.5.340">
    <property type="match status" value="1"/>
</dbReference>
<dbReference type="InterPro" id="IPR013087">
    <property type="entry name" value="Znf_C2H2_type"/>
</dbReference>
<dbReference type="SMART" id="SM00339">
    <property type="entry name" value="FH"/>
    <property type="match status" value="1"/>
</dbReference>
<evidence type="ECO:0000256" key="5">
    <source>
        <dbReference type="ARBA" id="ARBA00022833"/>
    </source>
</evidence>
<dbReference type="PROSITE" id="PS00658">
    <property type="entry name" value="FORK_HEAD_2"/>
    <property type="match status" value="1"/>
</dbReference>
<dbReference type="InterPro" id="IPR050998">
    <property type="entry name" value="FOXP"/>
</dbReference>
<dbReference type="AlphaFoldDB" id="A0A8S1DZQ8"/>
<keyword evidence="7 10" id="KW-0238">DNA-binding</keyword>
<keyword evidence="8" id="KW-0804">Transcription</keyword>
<sequence length="375" mass="43146">MYIYRRHPYHLSQPKSAFTAMDLKMIFSEIDKLFNHGKCEWIGCKAAFKTFDEFCEHLQSVHLSSERSQCDLIAQERVVTQAQDHLNNELERLEAMKIILSKVQGYEKTATEKHGNKLITNLIEIYFQHNAAAEALFQAYQNNPTRSKLMPTVLSSQSKLKPFSIDTTAKIDELNSKAKPQKTYAELIKEAIDSSPEKQLSLNDIYNHFEKTYDYYKTNQQTWKNAIRHNLSLHKCFKRKEVQKGSVWIVDEIEFAKRQTKGARYSTGPFRSMSDSPNCSDENCEGESINCPFNKEKMEEERIITESGAQITTTLSLDQKDELKVQSMEEDDAGNKISSNSETNGRQNSFVVENGDKNQYSKIIHLNKDMGTVMT</sequence>
<evidence type="ECO:0000313" key="14">
    <source>
        <dbReference type="Proteomes" id="UP000494165"/>
    </source>
</evidence>
<evidence type="ECO:0000256" key="6">
    <source>
        <dbReference type="ARBA" id="ARBA00023015"/>
    </source>
</evidence>
<feature type="DNA-binding region" description="Fork-head" evidence="10">
    <location>
        <begin position="179"/>
        <end position="275"/>
    </location>
</feature>
<dbReference type="PANTHER" id="PTHR45796">
    <property type="entry name" value="FORKHEAD BOX P, ISOFORM C"/>
    <property type="match status" value="1"/>
</dbReference>
<evidence type="ECO:0000313" key="13">
    <source>
        <dbReference type="EMBL" id="CAB3386687.1"/>
    </source>
</evidence>
<evidence type="ECO:0000256" key="9">
    <source>
        <dbReference type="ARBA" id="ARBA00023242"/>
    </source>
</evidence>
<protein>
    <recommendedName>
        <fullName evidence="12">Fork-head domain-containing protein</fullName>
    </recommendedName>
</protein>
<evidence type="ECO:0000256" key="3">
    <source>
        <dbReference type="ARBA" id="ARBA00022723"/>
    </source>
</evidence>
<name>A0A8S1DZQ8_9INSE</name>
<keyword evidence="4" id="KW-0863">Zinc-finger</keyword>
<reference evidence="13 14" key="1">
    <citation type="submission" date="2020-04" db="EMBL/GenBank/DDBJ databases">
        <authorList>
            <person name="Alioto T."/>
            <person name="Alioto T."/>
            <person name="Gomez Garrido J."/>
        </authorList>
    </citation>
    <scope>NUCLEOTIDE SEQUENCE [LARGE SCALE GENOMIC DNA]</scope>
</reference>
<keyword evidence="14" id="KW-1185">Reference proteome</keyword>
<feature type="region of interest" description="Disordered" evidence="11">
    <location>
        <begin position="266"/>
        <end position="285"/>
    </location>
</feature>
<evidence type="ECO:0000256" key="10">
    <source>
        <dbReference type="PROSITE-ProRule" id="PRU00089"/>
    </source>
</evidence>
<evidence type="ECO:0000259" key="12">
    <source>
        <dbReference type="PROSITE" id="PS50039"/>
    </source>
</evidence>
<comment type="caution">
    <text evidence="13">The sequence shown here is derived from an EMBL/GenBank/DDBJ whole genome shotgun (WGS) entry which is preliminary data.</text>
</comment>
<dbReference type="InterPro" id="IPR001766">
    <property type="entry name" value="Fork_head_dom"/>
</dbReference>
<dbReference type="Pfam" id="PF16159">
    <property type="entry name" value="FOXP-CC"/>
    <property type="match status" value="1"/>
</dbReference>
<dbReference type="InterPro" id="IPR032354">
    <property type="entry name" value="FOXP-CC"/>
</dbReference>
<dbReference type="InterPro" id="IPR030456">
    <property type="entry name" value="TF_fork_head_CS_2"/>
</dbReference>
<dbReference type="SUPFAM" id="SSF46785">
    <property type="entry name" value="Winged helix' DNA-binding domain"/>
    <property type="match status" value="1"/>
</dbReference>
<dbReference type="GO" id="GO:0001227">
    <property type="term" value="F:DNA-binding transcription repressor activity, RNA polymerase II-specific"/>
    <property type="evidence" value="ECO:0007669"/>
    <property type="project" value="TreeGrafter"/>
</dbReference>